<dbReference type="RefSeq" id="WP_218476840.1">
    <property type="nucleotide sequence ID" value="NZ_BAABJN010000015.1"/>
</dbReference>
<evidence type="ECO:0000256" key="1">
    <source>
        <dbReference type="SAM" id="SignalP"/>
    </source>
</evidence>
<accession>A0ABX8RZS2</accession>
<protein>
    <recommendedName>
        <fullName evidence="4">DUF4352 domain-containing protein</fullName>
    </recommendedName>
</protein>
<evidence type="ECO:0008006" key="4">
    <source>
        <dbReference type="Google" id="ProtNLM"/>
    </source>
</evidence>
<gene>
    <name evidence="2" type="ORF">KV110_15535</name>
</gene>
<reference evidence="2 3" key="1">
    <citation type="submission" date="2021-07" db="EMBL/GenBank/DDBJ databases">
        <title>Whole Genome Sequence of Nocardia Iowensis.</title>
        <authorList>
            <person name="Lamm A."/>
            <person name="Collins-Fairclough A.M."/>
            <person name="Bunk B."/>
            <person name="Sproer C."/>
        </authorList>
    </citation>
    <scope>NUCLEOTIDE SEQUENCE [LARGE SCALE GENOMIC DNA]</scope>
    <source>
        <strain evidence="2 3">NRRL 5646</strain>
    </source>
</reference>
<dbReference type="Proteomes" id="UP000694257">
    <property type="component" value="Chromosome"/>
</dbReference>
<dbReference type="PROSITE" id="PS51257">
    <property type="entry name" value="PROKAR_LIPOPROTEIN"/>
    <property type="match status" value="1"/>
</dbReference>
<keyword evidence="1" id="KW-0732">Signal</keyword>
<evidence type="ECO:0000313" key="3">
    <source>
        <dbReference type="Proteomes" id="UP000694257"/>
    </source>
</evidence>
<feature type="signal peptide" evidence="1">
    <location>
        <begin position="1"/>
        <end position="25"/>
    </location>
</feature>
<proteinExistence type="predicted"/>
<feature type="chain" id="PRO_5045856084" description="DUF4352 domain-containing protein" evidence="1">
    <location>
        <begin position="26"/>
        <end position="167"/>
    </location>
</feature>
<name>A0ABX8RZS2_NOCIO</name>
<dbReference type="EMBL" id="CP078145">
    <property type="protein sequence ID" value="QXN94337.1"/>
    <property type="molecule type" value="Genomic_DNA"/>
</dbReference>
<keyword evidence="3" id="KW-1185">Reference proteome</keyword>
<sequence>MNRIARMFGAAAVATACIYAGPAGGAGADPGSDVVLQIDEVKKGQKGIYIKYRYKCPQHEDARTEHHARFTMKTTNDAGETVIQKASNNRSLLCDVENRHTVTAGPAIAVDDEGNFKSLAETPTHGPSFVQAELIRITYEREYISSDTFYIKPVPETLETDAAFFDW</sequence>
<evidence type="ECO:0000313" key="2">
    <source>
        <dbReference type="EMBL" id="QXN94337.1"/>
    </source>
</evidence>
<organism evidence="2 3">
    <name type="scientific">Nocardia iowensis</name>
    <dbReference type="NCBI Taxonomy" id="204891"/>
    <lineage>
        <taxon>Bacteria</taxon>
        <taxon>Bacillati</taxon>
        <taxon>Actinomycetota</taxon>
        <taxon>Actinomycetes</taxon>
        <taxon>Mycobacteriales</taxon>
        <taxon>Nocardiaceae</taxon>
        <taxon>Nocardia</taxon>
    </lineage>
</organism>